<evidence type="ECO:0000313" key="1">
    <source>
        <dbReference type="EMBL" id="PKA68211.1"/>
    </source>
</evidence>
<protein>
    <submittedName>
        <fullName evidence="1">Uncharacterized protein</fullName>
    </submittedName>
</protein>
<dbReference type="EMBL" id="PHHE01000001">
    <property type="protein sequence ID" value="PKA68211.1"/>
    <property type="molecule type" value="Genomic_DNA"/>
</dbReference>
<reference evidence="1 2" key="1">
    <citation type="submission" date="2017-11" db="EMBL/GenBank/DDBJ databases">
        <title>Genome sequencing of a diverse group of Pseudomonas species.</title>
        <authorList>
            <person name="Loper J."/>
        </authorList>
    </citation>
    <scope>NUCLEOTIDE SEQUENCE [LARGE SCALE GENOMIC DNA]</scope>
    <source>
        <strain evidence="1 2">LMG 25716</strain>
    </source>
</reference>
<comment type="caution">
    <text evidence="1">The sequence shown here is derived from an EMBL/GenBank/DDBJ whole genome shotgun (WGS) entry which is preliminary data.</text>
</comment>
<accession>A0ABX4PT41</accession>
<evidence type="ECO:0000313" key="2">
    <source>
        <dbReference type="Proteomes" id="UP000232455"/>
    </source>
</evidence>
<keyword evidence="2" id="KW-1185">Reference proteome</keyword>
<dbReference type="Proteomes" id="UP000232455">
    <property type="component" value="Unassembled WGS sequence"/>
</dbReference>
<gene>
    <name evidence="1" type="ORF">ATI02_0970</name>
</gene>
<proteinExistence type="predicted"/>
<name>A0ABX4PT41_9PSED</name>
<sequence>MGVLSFFQSPKTNVGASLLAIAVCHSTSMSTDRAPSRAGSLPQWIYVFLQVGGISSDADMN</sequence>
<organism evidence="1 2">
    <name type="scientific">Pseudomonas baetica</name>
    <dbReference type="NCBI Taxonomy" id="674054"/>
    <lineage>
        <taxon>Bacteria</taxon>
        <taxon>Pseudomonadati</taxon>
        <taxon>Pseudomonadota</taxon>
        <taxon>Gammaproteobacteria</taxon>
        <taxon>Pseudomonadales</taxon>
        <taxon>Pseudomonadaceae</taxon>
        <taxon>Pseudomonas</taxon>
    </lineage>
</organism>